<dbReference type="InterPro" id="IPR050763">
    <property type="entry name" value="ABC_transporter_ATP-binding"/>
</dbReference>
<sequence length="335" mass="38415">MRSIEARGLTKEFKVYQSRPGLKGAFRDLLNRQYRTIRAVDAIDLTIEQGEMVAYIGENGAGKSTTIKMLTGILQPTAGELKVNGFDPHREREKFVKTIGVVFGQRSQLWWDIAVQESFRLLKQVYQVPDADYKQRLDRMIEVLDIGGLLDQPVRKLSLGQRMRCELVAALIHQPKLLFLDEPTIGLDVLVKENIRRFLREINREFGTTVLLTTHDISDIEALCSRVVMLDQGKVIYDGGLQELRRNWAKGKKVHFELAREVDMSELEARTAGMPLRWERKGERQVVLHLEQPDLAVSDVLAQIVQHVHIVEMQIEEVSTEEIVRKIYQEGMTLA</sequence>
<dbReference type="PANTHER" id="PTHR42711">
    <property type="entry name" value="ABC TRANSPORTER ATP-BINDING PROTEIN"/>
    <property type="match status" value="1"/>
</dbReference>
<evidence type="ECO:0000256" key="3">
    <source>
        <dbReference type="ARBA" id="ARBA00022840"/>
    </source>
</evidence>
<dbReference type="SMART" id="SM00382">
    <property type="entry name" value="AAA"/>
    <property type="match status" value="1"/>
</dbReference>
<keyword evidence="2" id="KW-0547">Nucleotide-binding</keyword>
<name>A0ABX5EK26_9BACL</name>
<evidence type="ECO:0000256" key="1">
    <source>
        <dbReference type="ARBA" id="ARBA00022448"/>
    </source>
</evidence>
<dbReference type="RefSeq" id="WP_106343212.1">
    <property type="nucleotide sequence ID" value="NZ_PVTZ01000016.1"/>
</dbReference>
<evidence type="ECO:0000259" key="4">
    <source>
        <dbReference type="PROSITE" id="PS50893"/>
    </source>
</evidence>
<dbReference type="EMBL" id="PVTZ01000016">
    <property type="protein sequence ID" value="PRZ12136.1"/>
    <property type="molecule type" value="Genomic_DNA"/>
</dbReference>
<dbReference type="InterPro" id="IPR003593">
    <property type="entry name" value="AAA+_ATPase"/>
</dbReference>
<comment type="caution">
    <text evidence="5">The sequence shown here is derived from an EMBL/GenBank/DDBJ whole genome shotgun (WGS) entry which is preliminary data.</text>
</comment>
<dbReference type="Gene3D" id="3.40.50.300">
    <property type="entry name" value="P-loop containing nucleotide triphosphate hydrolases"/>
    <property type="match status" value="1"/>
</dbReference>
<dbReference type="Proteomes" id="UP000238836">
    <property type="component" value="Unassembled WGS sequence"/>
</dbReference>
<protein>
    <submittedName>
        <fullName evidence="5">ABC-2 type transport system ATP-binding protein</fullName>
    </submittedName>
</protein>
<dbReference type="Pfam" id="PF00005">
    <property type="entry name" value="ABC_tran"/>
    <property type="match status" value="1"/>
</dbReference>
<keyword evidence="6" id="KW-1185">Reference proteome</keyword>
<keyword evidence="3 5" id="KW-0067">ATP-binding</keyword>
<gene>
    <name evidence="5" type="ORF">CLV36_11616</name>
</gene>
<dbReference type="InterPro" id="IPR003439">
    <property type="entry name" value="ABC_transporter-like_ATP-bd"/>
</dbReference>
<evidence type="ECO:0000256" key="2">
    <source>
        <dbReference type="ARBA" id="ARBA00022741"/>
    </source>
</evidence>
<accession>A0ABX5EK26</accession>
<organism evidence="5 6">
    <name type="scientific">Laceyella sediminis</name>
    <dbReference type="NCBI Taxonomy" id="573074"/>
    <lineage>
        <taxon>Bacteria</taxon>
        <taxon>Bacillati</taxon>
        <taxon>Bacillota</taxon>
        <taxon>Bacilli</taxon>
        <taxon>Bacillales</taxon>
        <taxon>Thermoactinomycetaceae</taxon>
        <taxon>Laceyella</taxon>
    </lineage>
</organism>
<evidence type="ECO:0000313" key="6">
    <source>
        <dbReference type="Proteomes" id="UP000238836"/>
    </source>
</evidence>
<dbReference type="PROSITE" id="PS50893">
    <property type="entry name" value="ABC_TRANSPORTER_2"/>
    <property type="match status" value="1"/>
</dbReference>
<dbReference type="GO" id="GO:0005524">
    <property type="term" value="F:ATP binding"/>
    <property type="evidence" value="ECO:0007669"/>
    <property type="project" value="UniProtKB-KW"/>
</dbReference>
<keyword evidence="1" id="KW-0813">Transport</keyword>
<evidence type="ECO:0000313" key="5">
    <source>
        <dbReference type="EMBL" id="PRZ12136.1"/>
    </source>
</evidence>
<dbReference type="InterPro" id="IPR027417">
    <property type="entry name" value="P-loop_NTPase"/>
</dbReference>
<dbReference type="SUPFAM" id="SSF52540">
    <property type="entry name" value="P-loop containing nucleoside triphosphate hydrolases"/>
    <property type="match status" value="1"/>
</dbReference>
<proteinExistence type="predicted"/>
<reference evidence="5 6" key="1">
    <citation type="submission" date="2018-03" db="EMBL/GenBank/DDBJ databases">
        <title>Genomic Encyclopedia of Archaeal and Bacterial Type Strains, Phase II (KMG-II): from individual species to whole genera.</title>
        <authorList>
            <person name="Goeker M."/>
        </authorList>
    </citation>
    <scope>NUCLEOTIDE SEQUENCE [LARGE SCALE GENOMIC DNA]</scope>
    <source>
        <strain evidence="5 6">RHA1</strain>
    </source>
</reference>
<dbReference type="PANTHER" id="PTHR42711:SF1">
    <property type="entry name" value="ABC-TRANSPORT PROTEIN, ATP-BINDING COMPONENT"/>
    <property type="match status" value="1"/>
</dbReference>
<feature type="domain" description="ABC transporter" evidence="4">
    <location>
        <begin position="24"/>
        <end position="257"/>
    </location>
</feature>